<evidence type="ECO:0000256" key="9">
    <source>
        <dbReference type="ARBA" id="ARBA00023224"/>
    </source>
</evidence>
<keyword evidence="5 10" id="KW-1133">Transmembrane helix</keyword>
<dbReference type="PANTHER" id="PTHR24228">
    <property type="entry name" value="B2 BRADYKININ RECEPTOR/ANGIOTENSIN II RECEPTOR"/>
    <property type="match status" value="1"/>
</dbReference>
<dbReference type="EMBL" id="CAXKWB010000320">
    <property type="protein sequence ID" value="CAL4060295.1"/>
    <property type="molecule type" value="Genomic_DNA"/>
</dbReference>
<keyword evidence="13" id="KW-1185">Reference proteome</keyword>
<keyword evidence="7 10" id="KW-0472">Membrane</keyword>
<sequence length="342" mass="38966">MLSPRVICSHIETSSEYEAEADPIYFLSPDVKNMVLTAGIFAVITSICGTFSNLLILLAVGVTRQVKTTSTIFVLNLSVAEFLFSLIVLPMVAAQCFFIYRYNCSLLTDDHCAYFTTIRYALGQIQVQSIMAIAFTRAIAIGIPSLFEYINRGSVIKAYIAFIWIYSVGVRIPVALGEIIDDRFGSYDFNNKTLECDISTDSPMTREVYIGLEVYFPIVFIWACYIFILMKVKQSTWAVRRASYTNNTSSDNCKSPQHEALNERDLRVLRSVFIIFMILLICAIPVGITHRGNIATDYPTVFISFHIMYWFQYSIDPVVYSIMNVNYREAFKDFFKKIFPCS</sequence>
<evidence type="ECO:0000256" key="5">
    <source>
        <dbReference type="ARBA" id="ARBA00022989"/>
    </source>
</evidence>
<evidence type="ECO:0000256" key="2">
    <source>
        <dbReference type="ARBA" id="ARBA00010663"/>
    </source>
</evidence>
<comment type="subcellular location">
    <subcellularLocation>
        <location evidence="1">Cell membrane</location>
        <topology evidence="1">Multi-pass membrane protein</topology>
    </subcellularLocation>
</comment>
<dbReference type="GO" id="GO:0004930">
    <property type="term" value="F:G protein-coupled receptor activity"/>
    <property type="evidence" value="ECO:0007669"/>
    <property type="project" value="UniProtKB-KW"/>
</dbReference>
<evidence type="ECO:0000256" key="1">
    <source>
        <dbReference type="ARBA" id="ARBA00004651"/>
    </source>
</evidence>
<dbReference type="AlphaFoldDB" id="A0AAV2PK74"/>
<evidence type="ECO:0000256" key="7">
    <source>
        <dbReference type="ARBA" id="ARBA00023136"/>
    </source>
</evidence>
<feature type="transmembrane region" description="Helical" evidence="10">
    <location>
        <begin position="159"/>
        <end position="180"/>
    </location>
</feature>
<protein>
    <recommendedName>
        <fullName evidence="11">G-protein coupled receptors family 1 profile domain-containing protein</fullName>
    </recommendedName>
</protein>
<evidence type="ECO:0000256" key="4">
    <source>
        <dbReference type="ARBA" id="ARBA00022692"/>
    </source>
</evidence>
<proteinExistence type="inferred from homology"/>
<gene>
    <name evidence="12" type="ORF">MNOR_LOCUS1223</name>
</gene>
<dbReference type="InterPro" id="IPR000276">
    <property type="entry name" value="GPCR_Rhodpsn"/>
</dbReference>
<name>A0AAV2PK74_MEGNR</name>
<keyword evidence="3" id="KW-1003">Cell membrane</keyword>
<dbReference type="PANTHER" id="PTHR24228:SF74">
    <property type="entry name" value="G-PROTEIN COUPLED RECEPTORS FAMILY 1 PROFILE DOMAIN-CONTAINING PROTEIN"/>
    <property type="match status" value="1"/>
</dbReference>
<evidence type="ECO:0000256" key="8">
    <source>
        <dbReference type="ARBA" id="ARBA00023170"/>
    </source>
</evidence>
<dbReference type="Proteomes" id="UP001497623">
    <property type="component" value="Unassembled WGS sequence"/>
</dbReference>
<reference evidence="12 13" key="1">
    <citation type="submission" date="2024-05" db="EMBL/GenBank/DDBJ databases">
        <authorList>
            <person name="Wallberg A."/>
        </authorList>
    </citation>
    <scope>NUCLEOTIDE SEQUENCE [LARGE SCALE GENOMIC DNA]</scope>
</reference>
<feature type="transmembrane region" description="Helical" evidence="10">
    <location>
        <begin position="268"/>
        <end position="288"/>
    </location>
</feature>
<keyword evidence="9" id="KW-0807">Transducer</keyword>
<evidence type="ECO:0000313" key="12">
    <source>
        <dbReference type="EMBL" id="CAL4060295.1"/>
    </source>
</evidence>
<feature type="transmembrane region" description="Helical" evidence="10">
    <location>
        <begin position="35"/>
        <end position="60"/>
    </location>
</feature>
<accession>A0AAV2PK74</accession>
<feature type="transmembrane region" description="Helical" evidence="10">
    <location>
        <begin position="72"/>
        <end position="100"/>
    </location>
</feature>
<dbReference type="Pfam" id="PF00001">
    <property type="entry name" value="7tm_1"/>
    <property type="match status" value="1"/>
</dbReference>
<organism evidence="12 13">
    <name type="scientific">Meganyctiphanes norvegica</name>
    <name type="common">Northern krill</name>
    <name type="synonym">Thysanopoda norvegica</name>
    <dbReference type="NCBI Taxonomy" id="48144"/>
    <lineage>
        <taxon>Eukaryota</taxon>
        <taxon>Metazoa</taxon>
        <taxon>Ecdysozoa</taxon>
        <taxon>Arthropoda</taxon>
        <taxon>Crustacea</taxon>
        <taxon>Multicrustacea</taxon>
        <taxon>Malacostraca</taxon>
        <taxon>Eumalacostraca</taxon>
        <taxon>Eucarida</taxon>
        <taxon>Euphausiacea</taxon>
        <taxon>Euphausiidae</taxon>
        <taxon>Meganyctiphanes</taxon>
    </lineage>
</organism>
<comment type="caution">
    <text evidence="12">The sequence shown here is derived from an EMBL/GenBank/DDBJ whole genome shotgun (WGS) entry which is preliminary data.</text>
</comment>
<keyword evidence="6" id="KW-0297">G-protein coupled receptor</keyword>
<feature type="domain" description="G-protein coupled receptors family 1 profile" evidence="11">
    <location>
        <begin position="52"/>
        <end position="320"/>
    </location>
</feature>
<keyword evidence="8" id="KW-0675">Receptor</keyword>
<dbReference type="PROSITE" id="PS50262">
    <property type="entry name" value="G_PROTEIN_RECEP_F1_2"/>
    <property type="match status" value="1"/>
</dbReference>
<evidence type="ECO:0000259" key="11">
    <source>
        <dbReference type="PROSITE" id="PS50262"/>
    </source>
</evidence>
<evidence type="ECO:0000256" key="10">
    <source>
        <dbReference type="SAM" id="Phobius"/>
    </source>
</evidence>
<dbReference type="Gene3D" id="1.20.1070.10">
    <property type="entry name" value="Rhodopsin 7-helix transmembrane proteins"/>
    <property type="match status" value="1"/>
</dbReference>
<dbReference type="GO" id="GO:0005886">
    <property type="term" value="C:plasma membrane"/>
    <property type="evidence" value="ECO:0007669"/>
    <property type="project" value="UniProtKB-SubCell"/>
</dbReference>
<feature type="transmembrane region" description="Helical" evidence="10">
    <location>
        <begin position="125"/>
        <end position="147"/>
    </location>
</feature>
<feature type="transmembrane region" description="Helical" evidence="10">
    <location>
        <begin position="308"/>
        <end position="327"/>
    </location>
</feature>
<keyword evidence="4 10" id="KW-0812">Transmembrane</keyword>
<evidence type="ECO:0000313" key="13">
    <source>
        <dbReference type="Proteomes" id="UP001497623"/>
    </source>
</evidence>
<evidence type="ECO:0000256" key="6">
    <source>
        <dbReference type="ARBA" id="ARBA00023040"/>
    </source>
</evidence>
<evidence type="ECO:0000256" key="3">
    <source>
        <dbReference type="ARBA" id="ARBA00022475"/>
    </source>
</evidence>
<dbReference type="PRINTS" id="PR00237">
    <property type="entry name" value="GPCRRHODOPSN"/>
</dbReference>
<dbReference type="SUPFAM" id="SSF81321">
    <property type="entry name" value="Family A G protein-coupled receptor-like"/>
    <property type="match status" value="1"/>
</dbReference>
<feature type="transmembrane region" description="Helical" evidence="10">
    <location>
        <begin position="214"/>
        <end position="232"/>
    </location>
</feature>
<dbReference type="InterPro" id="IPR017452">
    <property type="entry name" value="GPCR_Rhodpsn_7TM"/>
</dbReference>
<comment type="similarity">
    <text evidence="2">Belongs to the G-protein coupled receptor 1 family.</text>
</comment>